<evidence type="ECO:0000313" key="1">
    <source>
        <dbReference type="EMBL" id="KAJ9636853.1"/>
    </source>
</evidence>
<name>A0ACC2YNJ1_9PEZI</name>
<organism evidence="1 2">
    <name type="scientific">Coniosporium tulheliwenetii</name>
    <dbReference type="NCBI Taxonomy" id="3383036"/>
    <lineage>
        <taxon>Eukaryota</taxon>
        <taxon>Fungi</taxon>
        <taxon>Dikarya</taxon>
        <taxon>Ascomycota</taxon>
        <taxon>Pezizomycotina</taxon>
        <taxon>Dothideomycetes</taxon>
        <taxon>Dothideomycetes incertae sedis</taxon>
        <taxon>Coniosporium</taxon>
    </lineage>
</organism>
<gene>
    <name evidence="1" type="ORF">H2199_007847</name>
</gene>
<reference evidence="1" key="1">
    <citation type="submission" date="2022-10" db="EMBL/GenBank/DDBJ databases">
        <title>Culturing micro-colonial fungi from biological soil crusts in the Mojave desert and describing Neophaeococcomyces mojavensis, and introducing the new genera and species Taxawa tesnikishii.</title>
        <authorList>
            <person name="Kurbessoian T."/>
            <person name="Stajich J.E."/>
        </authorList>
    </citation>
    <scope>NUCLEOTIDE SEQUENCE</scope>
    <source>
        <strain evidence="1">JES_115</strain>
    </source>
</reference>
<dbReference type="Proteomes" id="UP001172680">
    <property type="component" value="Unassembled WGS sequence"/>
</dbReference>
<dbReference type="EMBL" id="JAPDRP010000024">
    <property type="protein sequence ID" value="KAJ9636853.1"/>
    <property type="molecule type" value="Genomic_DNA"/>
</dbReference>
<accession>A0ACC2YNJ1</accession>
<comment type="caution">
    <text evidence="1">The sequence shown here is derived from an EMBL/GenBank/DDBJ whole genome shotgun (WGS) entry which is preliminary data.</text>
</comment>
<protein>
    <submittedName>
        <fullName evidence="1">Uncharacterized protein</fullName>
    </submittedName>
</protein>
<proteinExistence type="predicted"/>
<keyword evidence="2" id="KW-1185">Reference proteome</keyword>
<evidence type="ECO:0000313" key="2">
    <source>
        <dbReference type="Proteomes" id="UP001172680"/>
    </source>
</evidence>
<sequence length="244" mass="26898">MHRRLGAATGNPLTIHDDAIGASLPAESPGFCSIAALNVNIEIARITGQIMHTKFGFFDLDATFSVAFVFVLVESIYSSKGSDLFGIHGTLGIFHYLTQHGNRAASKRLADIEQMCDHLSIPLELSTAAGRSAPTEPHLNAVAEPHNGQREDTAARWPNGQEQAPDMERLVPLEEPMSLDWYQPLEPVFPQQIPYPVEDTAIGDNFFGEGTHDVYSLYYNNDLALTGAVESDWEELERHIVLPQ</sequence>